<name>A0A9P0GY11_PHACE</name>
<dbReference type="GO" id="GO:0015035">
    <property type="term" value="F:protein-disulfide reductase activity"/>
    <property type="evidence" value="ECO:0007669"/>
    <property type="project" value="TreeGrafter"/>
</dbReference>
<dbReference type="PANTHER" id="PTHR44340:SF1">
    <property type="entry name" value="DNAJ HOMOLOG SUBFAMILY C MEMBER 10"/>
    <property type="match status" value="1"/>
</dbReference>
<evidence type="ECO:0000256" key="1">
    <source>
        <dbReference type="ARBA" id="ARBA00004163"/>
    </source>
</evidence>
<keyword evidence="11" id="KW-1185">Reference proteome</keyword>
<dbReference type="Pfam" id="PF00085">
    <property type="entry name" value="Thioredoxin"/>
    <property type="match status" value="4"/>
</dbReference>
<dbReference type="PROSITE" id="PS00636">
    <property type="entry name" value="DNAJ_1"/>
    <property type="match status" value="1"/>
</dbReference>
<feature type="domain" description="Thioredoxin" evidence="9">
    <location>
        <begin position="427"/>
        <end position="528"/>
    </location>
</feature>
<dbReference type="SUPFAM" id="SSF46565">
    <property type="entry name" value="Chaperone J-domain"/>
    <property type="match status" value="1"/>
</dbReference>
<feature type="signal peptide" evidence="7">
    <location>
        <begin position="1"/>
        <end position="18"/>
    </location>
</feature>
<dbReference type="GO" id="GO:0005788">
    <property type="term" value="C:endoplasmic reticulum lumen"/>
    <property type="evidence" value="ECO:0007669"/>
    <property type="project" value="TreeGrafter"/>
</dbReference>
<comment type="function">
    <text evidence="5">Plays an important role in regulating the size of autophagosomes during the formation process.</text>
</comment>
<dbReference type="GO" id="GO:0051787">
    <property type="term" value="F:misfolded protein binding"/>
    <property type="evidence" value="ECO:0007669"/>
    <property type="project" value="TreeGrafter"/>
</dbReference>
<accession>A0A9P0GY11</accession>
<dbReference type="GO" id="GO:0016671">
    <property type="term" value="F:oxidoreductase activity, acting on a sulfur group of donors, disulfide as acceptor"/>
    <property type="evidence" value="ECO:0007669"/>
    <property type="project" value="TreeGrafter"/>
</dbReference>
<evidence type="ECO:0000256" key="4">
    <source>
        <dbReference type="ARBA" id="ARBA00023006"/>
    </source>
</evidence>
<dbReference type="FunFam" id="3.40.30.10:FF:000135">
    <property type="entry name" value="DnaJ homolog subfamily C member 10"/>
    <property type="match status" value="1"/>
</dbReference>
<dbReference type="Gene3D" id="3.40.30.10">
    <property type="entry name" value="Glutaredoxin"/>
    <property type="match status" value="5"/>
</dbReference>
<dbReference type="InterPro" id="IPR001623">
    <property type="entry name" value="DnaJ_domain"/>
</dbReference>
<gene>
    <name evidence="10" type="ORF">PHAECO_LOCUS13080</name>
</gene>
<dbReference type="SUPFAM" id="SSF52833">
    <property type="entry name" value="Thioredoxin-like"/>
    <property type="match status" value="4"/>
</dbReference>
<dbReference type="PRINTS" id="PR00625">
    <property type="entry name" value="JDOMAIN"/>
</dbReference>
<proteinExistence type="predicted"/>
<dbReference type="Proteomes" id="UP001153737">
    <property type="component" value="Chromosome 9"/>
</dbReference>
<dbReference type="InterPro" id="IPR017937">
    <property type="entry name" value="Thioredoxin_CS"/>
</dbReference>
<dbReference type="CDD" id="cd06257">
    <property type="entry name" value="DnaJ"/>
    <property type="match status" value="1"/>
</dbReference>
<feature type="domain" description="Thioredoxin" evidence="9">
    <location>
        <begin position="74"/>
        <end position="228"/>
    </location>
</feature>
<dbReference type="InterPro" id="IPR052460">
    <property type="entry name" value="ER_disulfide_reductase"/>
</dbReference>
<dbReference type="Pfam" id="PF00226">
    <property type="entry name" value="DnaJ"/>
    <property type="match status" value="1"/>
</dbReference>
<evidence type="ECO:0000256" key="5">
    <source>
        <dbReference type="ARBA" id="ARBA00035002"/>
    </source>
</evidence>
<dbReference type="PROSITE" id="PS00194">
    <property type="entry name" value="THIOREDOXIN_1"/>
    <property type="match status" value="2"/>
</dbReference>
<dbReference type="OrthoDB" id="5810603at2759"/>
<dbReference type="PROSITE" id="PS50076">
    <property type="entry name" value="DNAJ_2"/>
    <property type="match status" value="1"/>
</dbReference>
<dbReference type="GO" id="GO:0005789">
    <property type="term" value="C:endoplasmic reticulum membrane"/>
    <property type="evidence" value="ECO:0007669"/>
    <property type="project" value="UniProtKB-SubCell"/>
</dbReference>
<reference evidence="10" key="2">
    <citation type="submission" date="2022-10" db="EMBL/GenBank/DDBJ databases">
        <authorList>
            <consortium name="ENA_rothamsted_submissions"/>
            <consortium name="culmorum"/>
            <person name="King R."/>
        </authorList>
    </citation>
    <scope>NUCLEOTIDE SEQUENCE</scope>
</reference>
<dbReference type="InterPro" id="IPR018253">
    <property type="entry name" value="DnaJ_domain_CS"/>
</dbReference>
<dbReference type="SMART" id="SM00271">
    <property type="entry name" value="DnaJ"/>
    <property type="match status" value="1"/>
</dbReference>
<feature type="domain" description="J" evidence="8">
    <location>
        <begin position="26"/>
        <end position="91"/>
    </location>
</feature>
<evidence type="ECO:0000259" key="8">
    <source>
        <dbReference type="PROSITE" id="PS50076"/>
    </source>
</evidence>
<evidence type="ECO:0000259" key="9">
    <source>
        <dbReference type="PROSITE" id="PS51352"/>
    </source>
</evidence>
<evidence type="ECO:0000313" key="11">
    <source>
        <dbReference type="Proteomes" id="UP001153737"/>
    </source>
</evidence>
<evidence type="ECO:0000313" key="10">
    <source>
        <dbReference type="EMBL" id="CAH1183258.1"/>
    </source>
</evidence>
<dbReference type="Gene3D" id="1.10.287.110">
    <property type="entry name" value="DnaJ domain"/>
    <property type="match status" value="1"/>
</dbReference>
<protein>
    <recommendedName>
        <fullName evidence="2">DnaJ homolog subfamily C member 10</fullName>
    </recommendedName>
    <alternativeName>
        <fullName evidence="3">DnaJ homolog subfamily C member 16</fullName>
    </alternativeName>
    <alternativeName>
        <fullName evidence="6">Endoplasmic reticulum DNA J domain-containing protein 8</fullName>
    </alternativeName>
</protein>
<dbReference type="FunFam" id="3.40.30.10:FF:000087">
    <property type="entry name" value="DnaJ homolog subfamily C member 10"/>
    <property type="match status" value="1"/>
</dbReference>
<organism evidence="10 11">
    <name type="scientific">Phaedon cochleariae</name>
    <name type="common">Mustard beetle</name>
    <dbReference type="NCBI Taxonomy" id="80249"/>
    <lineage>
        <taxon>Eukaryota</taxon>
        <taxon>Metazoa</taxon>
        <taxon>Ecdysozoa</taxon>
        <taxon>Arthropoda</taxon>
        <taxon>Hexapoda</taxon>
        <taxon>Insecta</taxon>
        <taxon>Pterygota</taxon>
        <taxon>Neoptera</taxon>
        <taxon>Endopterygota</taxon>
        <taxon>Coleoptera</taxon>
        <taxon>Polyphaga</taxon>
        <taxon>Cucujiformia</taxon>
        <taxon>Chrysomeloidea</taxon>
        <taxon>Chrysomelidae</taxon>
        <taxon>Chrysomelinae</taxon>
        <taxon>Chrysomelini</taxon>
        <taxon>Phaedon</taxon>
    </lineage>
</organism>
<dbReference type="PROSITE" id="PS51352">
    <property type="entry name" value="THIOREDOXIN_2"/>
    <property type="match status" value="4"/>
</dbReference>
<feature type="domain" description="Thioredoxin" evidence="9">
    <location>
        <begin position="532"/>
        <end position="663"/>
    </location>
</feature>
<comment type="subcellular location">
    <subcellularLocation>
        <location evidence="1">Endoplasmic reticulum membrane</location>
        <topology evidence="1">Single-pass type IV membrane protein</topology>
    </subcellularLocation>
</comment>
<dbReference type="InterPro" id="IPR013766">
    <property type="entry name" value="Thioredoxin_domain"/>
</dbReference>
<dbReference type="EMBL" id="OU896715">
    <property type="protein sequence ID" value="CAH1183258.1"/>
    <property type="molecule type" value="Genomic_DNA"/>
</dbReference>
<keyword evidence="4" id="KW-0072">Autophagy</keyword>
<dbReference type="GO" id="GO:0006914">
    <property type="term" value="P:autophagy"/>
    <property type="evidence" value="ECO:0007669"/>
    <property type="project" value="UniProtKB-KW"/>
</dbReference>
<evidence type="ECO:0000256" key="3">
    <source>
        <dbReference type="ARBA" id="ARBA00020921"/>
    </source>
</evidence>
<feature type="chain" id="PRO_5040371886" description="DnaJ homolog subfamily C member 10" evidence="7">
    <location>
        <begin position="19"/>
        <end position="782"/>
    </location>
</feature>
<dbReference type="InterPro" id="IPR036249">
    <property type="entry name" value="Thioredoxin-like_sf"/>
</dbReference>
<keyword evidence="7" id="KW-0732">Signal</keyword>
<evidence type="ECO:0000256" key="6">
    <source>
        <dbReference type="ARBA" id="ARBA00035043"/>
    </source>
</evidence>
<evidence type="ECO:0000256" key="2">
    <source>
        <dbReference type="ARBA" id="ARBA00020920"/>
    </source>
</evidence>
<dbReference type="GO" id="GO:0036498">
    <property type="term" value="P:IRE1-mediated unfolded protein response"/>
    <property type="evidence" value="ECO:0007669"/>
    <property type="project" value="TreeGrafter"/>
</dbReference>
<sequence>MEKFQYLLFLAFIFMINSESLTDESDYYKLLGVDRDATVKEIRKAFKTLAVKLHPDKNKENKDADAIFIKLVRAYEVLKDPDTRKQYDIHGDSDSQKFRKQYHSYTYYRDQFGIYDDDPIIVTLSKNDYELNILDTNQAWFINFYSPNCHHCHELAPTWRKLARELEGVIRVAAVNCEDDYNLCYQLSIESYPTLLYYEKESHLYEGIKYVGDRSVEALEEYVLSNLQVDIEQITTEKWGQVETEQWLLFLCPDESSNCPEKKTMIKLAASLEGLLSVGLITDEELCKKISESQSIVMWMPQKFNPNDSSSPIIGLYNIEGSDARDILENVLGKLPNPETIDEDKFKEIRSNLRSELQKPWLLCFYLGPATDLNLQLKRLPPLIPNINIGLVHCGKSSVLCSSLHVVRYPTWGVLKVGGAFELHQGRDILYEIANFAKDSVKTTNLHALSPADFKNLIQEGSPWFIDWYAPWCPPCRRMLPELRKASQNFKPEHIQFGTIDCTLHRNLCQKENIHSYPTTMLYNNSQIHRFHGVNDEASMTEFVEDMMNPTVINLDEDSFIQLMRKPKEELWIVDFFAPWCGPCQKLGPQWRKLAKQVADIPEIKVAQVDCVASAELCDSQNVRSYPAVRLYPIGSKGLSSVAIYNGNRDASNLKRWVLSFLPSPVENLNAKDFQTSILSKKYVLPWIVDFYAPWCGHCTHFEPEYRTVAQRLEGRVRSAKIDCEAERIFCGKQGVTGYPTVRLYFAPKEFYKIESRQASQIIKEVNRIIKEREHANDHDEL</sequence>
<feature type="domain" description="Thioredoxin" evidence="9">
    <location>
        <begin position="665"/>
        <end position="782"/>
    </location>
</feature>
<dbReference type="AlphaFoldDB" id="A0A9P0GY11"/>
<dbReference type="InterPro" id="IPR036869">
    <property type="entry name" value="J_dom_sf"/>
</dbReference>
<evidence type="ECO:0000256" key="7">
    <source>
        <dbReference type="SAM" id="SignalP"/>
    </source>
</evidence>
<dbReference type="PANTHER" id="PTHR44340">
    <property type="entry name" value="DNAJ HOMOLOG SUBFAMILY C MEMBER 10"/>
    <property type="match status" value="1"/>
</dbReference>
<reference evidence="10" key="1">
    <citation type="submission" date="2022-01" db="EMBL/GenBank/DDBJ databases">
        <authorList>
            <person name="King R."/>
        </authorList>
    </citation>
    <scope>NUCLEOTIDE SEQUENCE</scope>
</reference>